<dbReference type="InterPro" id="IPR000757">
    <property type="entry name" value="Beta-glucanase-like"/>
</dbReference>
<organism evidence="24 25">
    <name type="scientific">Microdochium bolleyi</name>
    <dbReference type="NCBI Taxonomy" id="196109"/>
    <lineage>
        <taxon>Eukaryota</taxon>
        <taxon>Fungi</taxon>
        <taxon>Dikarya</taxon>
        <taxon>Ascomycota</taxon>
        <taxon>Pezizomycotina</taxon>
        <taxon>Sordariomycetes</taxon>
        <taxon>Xylariomycetidae</taxon>
        <taxon>Xylariales</taxon>
        <taxon>Microdochiaceae</taxon>
        <taxon>Microdochium</taxon>
    </lineage>
</organism>
<evidence type="ECO:0000256" key="1">
    <source>
        <dbReference type="ARBA" id="ARBA00000822"/>
    </source>
</evidence>
<evidence type="ECO:0000256" key="2">
    <source>
        <dbReference type="ARBA" id="ARBA00004196"/>
    </source>
</evidence>
<dbReference type="EMBL" id="KQ964250">
    <property type="protein sequence ID" value="KXJ91473.1"/>
    <property type="molecule type" value="Genomic_DNA"/>
</dbReference>
<feature type="active site" description="Nucleophile" evidence="18">
    <location>
        <position position="122"/>
    </location>
</feature>
<dbReference type="InterPro" id="IPR050546">
    <property type="entry name" value="Glycosyl_Hydrlase_16"/>
</dbReference>
<dbReference type="FunFam" id="2.60.120.200:FF:000152">
    <property type="entry name" value="Cell wall glucanase"/>
    <property type="match status" value="1"/>
</dbReference>
<dbReference type="PANTHER" id="PTHR10963:SF68">
    <property type="entry name" value="GLYCOSIDASE CRH1-RELATED"/>
    <property type="match status" value="1"/>
</dbReference>
<keyword evidence="13" id="KW-0326">Glycosidase</keyword>
<dbReference type="GO" id="GO:0005975">
    <property type="term" value="P:carbohydrate metabolic process"/>
    <property type="evidence" value="ECO:0007669"/>
    <property type="project" value="InterPro"/>
</dbReference>
<dbReference type="InterPro" id="IPR017168">
    <property type="entry name" value="CHR-like"/>
</dbReference>
<dbReference type="OrthoDB" id="4781at2759"/>
<feature type="transmembrane region" description="Helical" evidence="21">
    <location>
        <begin position="347"/>
        <end position="366"/>
    </location>
</feature>
<dbReference type="GO" id="GO:0008843">
    <property type="term" value="F:endochitinase activity"/>
    <property type="evidence" value="ECO:0007669"/>
    <property type="project" value="UniProtKB-EC"/>
</dbReference>
<evidence type="ECO:0000313" key="24">
    <source>
        <dbReference type="EMBL" id="KXJ91473.1"/>
    </source>
</evidence>
<keyword evidence="10 19" id="KW-1015">Disulfide bond</keyword>
<dbReference type="InterPro" id="IPR013320">
    <property type="entry name" value="ConA-like_dom_sf"/>
</dbReference>
<dbReference type="STRING" id="196109.A0A136J2Z4"/>
<comment type="subcellular location">
    <subcellularLocation>
        <location evidence="2">Cell envelope</location>
    </subcellularLocation>
    <subcellularLocation>
        <location evidence="3">Membrane</location>
        <topology evidence="3">Lipid-anchor</topology>
        <topology evidence="3">GPI-anchor</topology>
    </subcellularLocation>
</comment>
<gene>
    <name evidence="24" type="ORF">Micbo1qcDRAFT_188786</name>
</gene>
<dbReference type="EC" id="3.2.-.-" evidence="17"/>
<evidence type="ECO:0000256" key="8">
    <source>
        <dbReference type="ARBA" id="ARBA00022801"/>
    </source>
</evidence>
<keyword evidence="14" id="KW-0961">Cell wall biogenesis/degradation</keyword>
<feature type="domain" description="GH16" evidence="23">
    <location>
        <begin position="23"/>
        <end position="232"/>
    </location>
</feature>
<comment type="function">
    <text evidence="16">Dual chitinase/transglycosylase that plays a role in cell wall architecture. Chitinase and transglycosylase activities are coupled. Required for the polysaccharide cross-linking at the septa and the cell wall. More specifically, transfers chitin to 1,6-beta-glucan in the cell wall.</text>
</comment>
<accession>A0A136J2Z4</accession>
<feature type="signal peptide" evidence="22">
    <location>
        <begin position="1"/>
        <end position="23"/>
    </location>
</feature>
<keyword evidence="12" id="KW-0449">Lipoprotein</keyword>
<keyword evidence="24" id="KW-0430">Lectin</keyword>
<keyword evidence="5" id="KW-0328">Glycosyltransferase</keyword>
<evidence type="ECO:0000256" key="17">
    <source>
        <dbReference type="PIRNR" id="PIRNR037299"/>
    </source>
</evidence>
<keyword evidence="7 22" id="KW-0732">Signal</keyword>
<evidence type="ECO:0000256" key="21">
    <source>
        <dbReference type="SAM" id="Phobius"/>
    </source>
</evidence>
<evidence type="ECO:0000313" key="25">
    <source>
        <dbReference type="Proteomes" id="UP000070501"/>
    </source>
</evidence>
<evidence type="ECO:0000256" key="14">
    <source>
        <dbReference type="ARBA" id="ARBA00023316"/>
    </source>
</evidence>
<dbReference type="Gene3D" id="2.60.120.200">
    <property type="match status" value="1"/>
</dbReference>
<dbReference type="GO" id="GO:0030246">
    <property type="term" value="F:carbohydrate binding"/>
    <property type="evidence" value="ECO:0007669"/>
    <property type="project" value="UniProtKB-KW"/>
</dbReference>
<dbReference type="GO" id="GO:0098552">
    <property type="term" value="C:side of membrane"/>
    <property type="evidence" value="ECO:0007669"/>
    <property type="project" value="UniProtKB-KW"/>
</dbReference>
<evidence type="ECO:0000256" key="15">
    <source>
        <dbReference type="ARBA" id="ARBA00038074"/>
    </source>
</evidence>
<sequence>MLFARQGLTAAVMAALSFSQAAAQTWTTCNPLTTTCPAKTALGMTVNVDFTKGGVNSFVASGGGTVNYDSNGATFTVSKSGDAPQLASVFYIMFGRVEMTFKAAHGAGIVSSFVLQSDCLDEIDWEWLGADAHEVQTNYFGKGLTTSYNRGAFHKTPENQATFHTYVVDWNADRIVWTVDGTIVRQLGFNDAEKGQYPQTPMQVKFGAWSGGDPSNPQGTIDWSRGPTDYSKGPFSMNVKKIKVTDYSTGTKYSYGDMTGNWQSIKAEGGKVNGNLNGAGALTTTAVATGTNASPTTAGKPSVPAGGVGGDTTAGSSQYNLPPGWFMTSDGKIMPIGAAAGVVPPHVAIVSVFTVVASLVSLGRFFV</sequence>
<dbReference type="InParanoid" id="A0A136J2Z4"/>
<dbReference type="GO" id="GO:0031505">
    <property type="term" value="P:fungal-type cell wall organization"/>
    <property type="evidence" value="ECO:0007669"/>
    <property type="project" value="TreeGrafter"/>
</dbReference>
<name>A0A136J2Z4_9PEZI</name>
<dbReference type="PIRSF" id="PIRSF037299">
    <property type="entry name" value="Glycosidase_CRH1_prd"/>
    <property type="match status" value="1"/>
</dbReference>
<evidence type="ECO:0000256" key="22">
    <source>
        <dbReference type="SAM" id="SignalP"/>
    </source>
</evidence>
<dbReference type="FunCoup" id="A0A136J2Z4">
    <property type="interactions" value="20"/>
</dbReference>
<feature type="chain" id="PRO_5007293405" description="Crh-like protein" evidence="22">
    <location>
        <begin position="24"/>
        <end position="367"/>
    </location>
</feature>
<evidence type="ECO:0000256" key="3">
    <source>
        <dbReference type="ARBA" id="ARBA00004589"/>
    </source>
</evidence>
<dbReference type="Pfam" id="PF00722">
    <property type="entry name" value="Glyco_hydro_16"/>
    <property type="match status" value="1"/>
</dbReference>
<evidence type="ECO:0000256" key="10">
    <source>
        <dbReference type="ARBA" id="ARBA00023157"/>
    </source>
</evidence>
<dbReference type="AlphaFoldDB" id="A0A136J2Z4"/>
<evidence type="ECO:0000256" key="11">
    <source>
        <dbReference type="ARBA" id="ARBA00023180"/>
    </source>
</evidence>
<dbReference type="PANTHER" id="PTHR10963">
    <property type="entry name" value="GLYCOSYL HYDROLASE-RELATED"/>
    <property type="match status" value="1"/>
</dbReference>
<keyword evidence="25" id="KW-1185">Reference proteome</keyword>
<dbReference type="GO" id="GO:0016757">
    <property type="term" value="F:glycosyltransferase activity"/>
    <property type="evidence" value="ECO:0007669"/>
    <property type="project" value="UniProtKB-KW"/>
</dbReference>
<evidence type="ECO:0000256" key="9">
    <source>
        <dbReference type="ARBA" id="ARBA00023136"/>
    </source>
</evidence>
<dbReference type="CDD" id="cd02183">
    <property type="entry name" value="GH16_fungal_CRH1_transglycosylase"/>
    <property type="match status" value="1"/>
</dbReference>
<protein>
    <recommendedName>
        <fullName evidence="17">Crh-like protein</fullName>
        <ecNumber evidence="17">3.2.-.-</ecNumber>
    </recommendedName>
</protein>
<keyword evidence="4" id="KW-0336">GPI-anchor</keyword>
<evidence type="ECO:0000256" key="6">
    <source>
        <dbReference type="ARBA" id="ARBA00022679"/>
    </source>
</evidence>
<keyword evidence="21" id="KW-1133">Transmembrane helix</keyword>
<dbReference type="Proteomes" id="UP000070501">
    <property type="component" value="Unassembled WGS sequence"/>
</dbReference>
<dbReference type="PROSITE" id="PS51762">
    <property type="entry name" value="GH16_2"/>
    <property type="match status" value="1"/>
</dbReference>
<reference evidence="25" key="1">
    <citation type="submission" date="2016-02" db="EMBL/GenBank/DDBJ databases">
        <title>Draft genome sequence of Microdochium bolleyi, a fungal endophyte of beachgrass.</title>
        <authorList>
            <consortium name="DOE Joint Genome Institute"/>
            <person name="David A.S."/>
            <person name="May G."/>
            <person name="Haridas S."/>
            <person name="Lim J."/>
            <person name="Wang M."/>
            <person name="Labutti K."/>
            <person name="Lipzen A."/>
            <person name="Barry K."/>
            <person name="Grigoriev I.V."/>
        </authorList>
    </citation>
    <scope>NUCLEOTIDE SEQUENCE [LARGE SCALE GENOMIC DNA]</scope>
    <source>
        <strain evidence="25">J235TASD1</strain>
    </source>
</reference>
<comment type="similarity">
    <text evidence="15">Belongs to the glycosyl hydrolase 16 family. CRH1 subfamily.</text>
</comment>
<feature type="region of interest" description="Disordered" evidence="20">
    <location>
        <begin position="292"/>
        <end position="311"/>
    </location>
</feature>
<keyword evidence="21" id="KW-0812">Transmembrane</keyword>
<evidence type="ECO:0000256" key="18">
    <source>
        <dbReference type="PIRSR" id="PIRSR037299-1"/>
    </source>
</evidence>
<dbReference type="GO" id="GO:0009277">
    <property type="term" value="C:fungal-type cell wall"/>
    <property type="evidence" value="ECO:0007669"/>
    <property type="project" value="TreeGrafter"/>
</dbReference>
<proteinExistence type="inferred from homology"/>
<comment type="catalytic activity">
    <reaction evidence="1">
        <text>Random endo-hydrolysis of N-acetyl-beta-D-glucosaminide (1-&gt;4)-beta-linkages in chitin and chitodextrins.</text>
        <dbReference type="EC" id="3.2.1.14"/>
    </reaction>
</comment>
<evidence type="ECO:0000256" key="19">
    <source>
        <dbReference type="PIRSR" id="PIRSR037299-2"/>
    </source>
</evidence>
<evidence type="ECO:0000256" key="7">
    <source>
        <dbReference type="ARBA" id="ARBA00022729"/>
    </source>
</evidence>
<evidence type="ECO:0000256" key="12">
    <source>
        <dbReference type="ARBA" id="ARBA00023288"/>
    </source>
</evidence>
<evidence type="ECO:0000256" key="5">
    <source>
        <dbReference type="ARBA" id="ARBA00022676"/>
    </source>
</evidence>
<keyword evidence="6" id="KW-0808">Transferase</keyword>
<keyword evidence="8 17" id="KW-0378">Hydrolase</keyword>
<evidence type="ECO:0000259" key="23">
    <source>
        <dbReference type="PROSITE" id="PS51762"/>
    </source>
</evidence>
<dbReference type="SUPFAM" id="SSF49899">
    <property type="entry name" value="Concanavalin A-like lectins/glucanases"/>
    <property type="match status" value="1"/>
</dbReference>
<evidence type="ECO:0000256" key="4">
    <source>
        <dbReference type="ARBA" id="ARBA00022622"/>
    </source>
</evidence>
<keyword evidence="11" id="KW-0325">Glycoprotein</keyword>
<keyword evidence="9 17" id="KW-0472">Membrane</keyword>
<feature type="disulfide bond" evidence="19">
    <location>
        <begin position="29"/>
        <end position="36"/>
    </location>
</feature>
<evidence type="ECO:0000256" key="20">
    <source>
        <dbReference type="SAM" id="MobiDB-lite"/>
    </source>
</evidence>
<feature type="active site" description="Proton donor" evidence="18">
    <location>
        <position position="126"/>
    </location>
</feature>
<evidence type="ECO:0000256" key="13">
    <source>
        <dbReference type="ARBA" id="ARBA00023295"/>
    </source>
</evidence>
<evidence type="ECO:0000256" key="16">
    <source>
        <dbReference type="ARBA" id="ARBA00093308"/>
    </source>
</evidence>